<reference evidence="1" key="2">
    <citation type="journal article" date="2007" name="Science">
        <title>Draft genome sequence of the sexually transmitted pathogen Trichomonas vaginalis.</title>
        <authorList>
            <person name="Carlton J.M."/>
            <person name="Hirt R.P."/>
            <person name="Silva J.C."/>
            <person name="Delcher A.L."/>
            <person name="Schatz M."/>
            <person name="Zhao Q."/>
            <person name="Wortman J.R."/>
            <person name="Bidwell S.L."/>
            <person name="Alsmark U.C.M."/>
            <person name="Besteiro S."/>
            <person name="Sicheritz-Ponten T."/>
            <person name="Noel C.J."/>
            <person name="Dacks J.B."/>
            <person name="Foster P.G."/>
            <person name="Simillion C."/>
            <person name="Van de Peer Y."/>
            <person name="Miranda-Saavedra D."/>
            <person name="Barton G.J."/>
            <person name="Westrop G.D."/>
            <person name="Mueller S."/>
            <person name="Dessi D."/>
            <person name="Fiori P.L."/>
            <person name="Ren Q."/>
            <person name="Paulsen I."/>
            <person name="Zhang H."/>
            <person name="Bastida-Corcuera F.D."/>
            <person name="Simoes-Barbosa A."/>
            <person name="Brown M.T."/>
            <person name="Hayes R.D."/>
            <person name="Mukherjee M."/>
            <person name="Okumura C.Y."/>
            <person name="Schneider R."/>
            <person name="Smith A.J."/>
            <person name="Vanacova S."/>
            <person name="Villalvazo M."/>
            <person name="Haas B.J."/>
            <person name="Pertea M."/>
            <person name="Feldblyum T.V."/>
            <person name="Utterback T.R."/>
            <person name="Shu C.L."/>
            <person name="Osoegawa K."/>
            <person name="de Jong P.J."/>
            <person name="Hrdy I."/>
            <person name="Horvathova L."/>
            <person name="Zubacova Z."/>
            <person name="Dolezal P."/>
            <person name="Malik S.B."/>
            <person name="Logsdon J.M. Jr."/>
            <person name="Henze K."/>
            <person name="Gupta A."/>
            <person name="Wang C.C."/>
            <person name="Dunne R.L."/>
            <person name="Upcroft J.A."/>
            <person name="Upcroft P."/>
            <person name="White O."/>
            <person name="Salzberg S.L."/>
            <person name="Tang P."/>
            <person name="Chiu C.-H."/>
            <person name="Lee Y.-S."/>
            <person name="Embley T.M."/>
            <person name="Coombs G.H."/>
            <person name="Mottram J.C."/>
            <person name="Tachezy J."/>
            <person name="Fraser-Liggett C.M."/>
            <person name="Johnson P.J."/>
        </authorList>
    </citation>
    <scope>NUCLEOTIDE SEQUENCE [LARGE SCALE GENOMIC DNA]</scope>
    <source>
        <strain evidence="1">G3</strain>
    </source>
</reference>
<proteinExistence type="predicted"/>
<sequence>MAEDSLGKNYVFESSFDSCKGFGSTLLSAGGIIAYLLINISYSFSDQYSGFVIGFPFENSFVNNSNFYNLTSREYIFGFAFEKHFVSHCNLIKCNEQSKAIILCAIRTYLSLSECFIKENTSPLFINIEYNAKVDIYLSLYDNNSIDQISNEPDKIHMESPQIFSRIETNYLSTVFCHAEKPLEVYELEINQYCPRLISKMNIFPLFHVFASCTNKTKSKAPKTMINLNSKIKSYKSKVESKIRAKLKPKSKTN</sequence>
<protein>
    <submittedName>
        <fullName evidence="1">Uncharacterized protein</fullName>
    </submittedName>
</protein>
<keyword evidence="2" id="KW-1185">Reference proteome</keyword>
<dbReference type="VEuPathDB" id="TrichDB:TVAG_157800"/>
<organism evidence="1 2">
    <name type="scientific">Trichomonas vaginalis (strain ATCC PRA-98 / G3)</name>
    <dbReference type="NCBI Taxonomy" id="412133"/>
    <lineage>
        <taxon>Eukaryota</taxon>
        <taxon>Metamonada</taxon>
        <taxon>Parabasalia</taxon>
        <taxon>Trichomonadida</taxon>
        <taxon>Trichomonadidae</taxon>
        <taxon>Trichomonas</taxon>
    </lineage>
</organism>
<dbReference type="EMBL" id="DS113700">
    <property type="protein sequence ID" value="EAX97795.1"/>
    <property type="molecule type" value="Genomic_DNA"/>
</dbReference>
<accession>A2FBB5</accession>
<dbReference type="KEGG" id="tva:75645859"/>
<evidence type="ECO:0000313" key="2">
    <source>
        <dbReference type="Proteomes" id="UP000001542"/>
    </source>
</evidence>
<dbReference type="VEuPathDB" id="TrichDB:TVAGG3_0232270"/>
<dbReference type="Proteomes" id="UP000001542">
    <property type="component" value="Unassembled WGS sequence"/>
</dbReference>
<dbReference type="InParanoid" id="A2FBB5"/>
<name>A2FBB5_TRIV3</name>
<dbReference type="RefSeq" id="XP_001310725.1">
    <property type="nucleotide sequence ID" value="XM_001310724.1"/>
</dbReference>
<reference evidence="1" key="1">
    <citation type="submission" date="2006-10" db="EMBL/GenBank/DDBJ databases">
        <authorList>
            <person name="Amadeo P."/>
            <person name="Zhao Q."/>
            <person name="Wortman J."/>
            <person name="Fraser-Liggett C."/>
            <person name="Carlton J."/>
        </authorList>
    </citation>
    <scope>NUCLEOTIDE SEQUENCE</scope>
    <source>
        <strain evidence="1">G3</strain>
    </source>
</reference>
<evidence type="ECO:0000313" key="1">
    <source>
        <dbReference type="EMBL" id="EAX97795.1"/>
    </source>
</evidence>
<dbReference type="AlphaFoldDB" id="A2FBB5"/>
<gene>
    <name evidence="1" type="ORF">TVAG_157800</name>
</gene>